<dbReference type="InterPro" id="IPR036291">
    <property type="entry name" value="NAD(P)-bd_dom_sf"/>
</dbReference>
<dbReference type="InterPro" id="IPR001509">
    <property type="entry name" value="Epimerase_deHydtase"/>
</dbReference>
<evidence type="ECO:0000313" key="5">
    <source>
        <dbReference type="Proteomes" id="UP000298264"/>
    </source>
</evidence>
<keyword evidence="5" id="KW-1185">Reference proteome</keyword>
<dbReference type="Pfam" id="PF01370">
    <property type="entry name" value="Epimerase"/>
    <property type="match status" value="1"/>
</dbReference>
<proteinExistence type="inferred from homology"/>
<keyword evidence="2" id="KW-1133">Transmembrane helix</keyword>
<accession>A0A4R9LPY4</accession>
<dbReference type="SUPFAM" id="SSF51735">
    <property type="entry name" value="NAD(P)-binding Rossmann-fold domains"/>
    <property type="match status" value="1"/>
</dbReference>
<dbReference type="Proteomes" id="UP000298264">
    <property type="component" value="Unassembled WGS sequence"/>
</dbReference>
<dbReference type="Gene3D" id="3.40.50.720">
    <property type="entry name" value="NAD(P)-binding Rossmann-like Domain"/>
    <property type="match status" value="1"/>
</dbReference>
<evidence type="ECO:0000313" key="4">
    <source>
        <dbReference type="EMBL" id="TGN08030.1"/>
    </source>
</evidence>
<dbReference type="EMBL" id="RQHV01000061">
    <property type="protein sequence ID" value="TGN08030.1"/>
    <property type="molecule type" value="Genomic_DNA"/>
</dbReference>
<protein>
    <submittedName>
        <fullName evidence="4">NAD(P)-dependent oxidoreductase</fullName>
    </submittedName>
</protein>
<feature type="domain" description="NAD-dependent epimerase/dehydratase" evidence="3">
    <location>
        <begin position="57"/>
        <end position="275"/>
    </location>
</feature>
<reference evidence="4" key="1">
    <citation type="journal article" date="2019" name="PLoS Negl. Trop. Dis.">
        <title>Revisiting the worldwide diversity of Leptospira species in the environment.</title>
        <authorList>
            <person name="Vincent A.T."/>
            <person name="Schiettekatte O."/>
            <person name="Bourhy P."/>
            <person name="Veyrier F.J."/>
            <person name="Picardeau M."/>
        </authorList>
    </citation>
    <scope>NUCLEOTIDE SEQUENCE [LARGE SCALE GENOMIC DNA]</scope>
    <source>
        <strain evidence="4">201400974</strain>
    </source>
</reference>
<comment type="similarity">
    <text evidence="1">Belongs to the NAD(P)-dependent epimerase/dehydratase family.</text>
</comment>
<keyword evidence="2" id="KW-0472">Membrane</keyword>
<feature type="transmembrane region" description="Helical" evidence="2">
    <location>
        <begin position="31"/>
        <end position="50"/>
    </location>
</feature>
<dbReference type="OrthoDB" id="9811743at2"/>
<sequence>MSKEKLTREDSEILLNHYQTERFSKIHNSTVLITGSGFFALWLLEILTLLNDKFNANIRIIVISRNLKSLKSEAPQFLTRKDIIFFEKDIRQISDLNQDIEWIINTVGDTNTRNHATDPVGTIDSIVNGAKNLFDHSIRLDNIKKILHLSSGLVNGNTEGSQALKESDLGIVDFTLSSNCYVEAKRFSETLCASYRSEFRLPIVIARPFAFIGPYQSLDSPFALNNFLRDGMSGNLIRVLGDGETIRSYLYGADAAFLVLKVLTEGEPGSIFNIGSEEGIKIKDLAGRIAGNFGNQSKVELNYFGYKTNYSVLVPDLSFVKRKLGFSPYFTLEDSLKRTIGWHSHPA</sequence>
<dbReference type="RefSeq" id="WP_135765009.1">
    <property type="nucleotide sequence ID" value="NZ_RQHV01000061.1"/>
</dbReference>
<evidence type="ECO:0000256" key="1">
    <source>
        <dbReference type="ARBA" id="ARBA00007637"/>
    </source>
</evidence>
<dbReference type="AlphaFoldDB" id="A0A4R9LPY4"/>
<keyword evidence="2" id="KW-0812">Transmembrane</keyword>
<evidence type="ECO:0000256" key="2">
    <source>
        <dbReference type="SAM" id="Phobius"/>
    </source>
</evidence>
<name>A0A4R9LPY4_9LEPT</name>
<gene>
    <name evidence="4" type="ORF">EHS11_13925</name>
</gene>
<evidence type="ECO:0000259" key="3">
    <source>
        <dbReference type="Pfam" id="PF01370"/>
    </source>
</evidence>
<dbReference type="PANTHER" id="PTHR43000">
    <property type="entry name" value="DTDP-D-GLUCOSE 4,6-DEHYDRATASE-RELATED"/>
    <property type="match status" value="1"/>
</dbReference>
<organism evidence="4 5">
    <name type="scientific">Leptospira ilyithenensis</name>
    <dbReference type="NCBI Taxonomy" id="2484901"/>
    <lineage>
        <taxon>Bacteria</taxon>
        <taxon>Pseudomonadati</taxon>
        <taxon>Spirochaetota</taxon>
        <taxon>Spirochaetia</taxon>
        <taxon>Leptospirales</taxon>
        <taxon>Leptospiraceae</taxon>
        <taxon>Leptospira</taxon>
    </lineage>
</organism>
<comment type="caution">
    <text evidence="4">The sequence shown here is derived from an EMBL/GenBank/DDBJ whole genome shotgun (WGS) entry which is preliminary data.</text>
</comment>